<sequence>MNQKMSTLVIFPLALLLFIFLFKKHKISSKKPTLPPGPKGLPFIGNLHQLESSSLGLNFHELSKKYGSLVFLKLGSRPTLVVSSAKMAKLVMKTHDIDFCNRPALTSLMKLSYDGLDQFFAPYREYWRHTKKISFIQFLSVKRIAMYYSVRKYEVTQMMKRISEQYVPSNKPVNLQSLLMCHASAIVCRTAFGRRFEEEGTERSMFQDPLREVQALMIAFFYTDYLPFLGGIIDKVTGMMARLEKLAKFLDGFYQSVVDEHLDPERQKLPPHEKDVVDALIDLKNDPYCSMDLSAEHIKPLIMNMLLAATDTVSSVTVWAMTALMKNPRVMKKVQEEIRKAYQGKGFIEEEDVQNLPYLKAVIKESMRLYPILPILFPRETMKEIEIEGYTIPNKTLVYVSAWAIHRDPETWENPEEFYPERFLGSDIDFKGQDFELIPFGSGRRICPGLNMGVATVELFLANLLYSFDWEMPEGVKREDIDVDVHPGLIQHKKNPLCLVAKTRIACV</sequence>
<proteinExistence type="inferred from homology"/>
<dbReference type="PANTHER" id="PTHR47955:SF22">
    <property type="entry name" value="CYTOCHROME P450 83B1-LIKE"/>
    <property type="match status" value="1"/>
</dbReference>
<dbReference type="InterPro" id="IPR017972">
    <property type="entry name" value="Cyt_P450_CS"/>
</dbReference>
<keyword evidence="7 14" id="KW-1133">Transmembrane helix</keyword>
<dbReference type="SUPFAM" id="SSF48264">
    <property type="entry name" value="Cytochrome P450"/>
    <property type="match status" value="1"/>
</dbReference>
<keyword evidence="4 12" id="KW-0349">Heme</keyword>
<keyword evidence="6 12" id="KW-0479">Metal-binding</keyword>
<name>A0AAV0YJB4_VICFA</name>
<dbReference type="PRINTS" id="PR00385">
    <property type="entry name" value="P450"/>
</dbReference>
<protein>
    <recommendedName>
        <fullName evidence="17">Cytochrome P450</fullName>
    </recommendedName>
</protein>
<keyword evidence="10 13" id="KW-0503">Monooxygenase</keyword>
<evidence type="ECO:0000256" key="7">
    <source>
        <dbReference type="ARBA" id="ARBA00022989"/>
    </source>
</evidence>
<evidence type="ECO:0000256" key="9">
    <source>
        <dbReference type="ARBA" id="ARBA00023004"/>
    </source>
</evidence>
<evidence type="ECO:0008006" key="17">
    <source>
        <dbReference type="Google" id="ProtNLM"/>
    </source>
</evidence>
<gene>
    <name evidence="15" type="ORF">VFH_I229280</name>
</gene>
<dbReference type="InterPro" id="IPR002401">
    <property type="entry name" value="Cyt_P450_E_grp-I"/>
</dbReference>
<organism evidence="15 16">
    <name type="scientific">Vicia faba</name>
    <name type="common">Broad bean</name>
    <name type="synonym">Faba vulgaris</name>
    <dbReference type="NCBI Taxonomy" id="3906"/>
    <lineage>
        <taxon>Eukaryota</taxon>
        <taxon>Viridiplantae</taxon>
        <taxon>Streptophyta</taxon>
        <taxon>Embryophyta</taxon>
        <taxon>Tracheophyta</taxon>
        <taxon>Spermatophyta</taxon>
        <taxon>Magnoliopsida</taxon>
        <taxon>eudicotyledons</taxon>
        <taxon>Gunneridae</taxon>
        <taxon>Pentapetalae</taxon>
        <taxon>rosids</taxon>
        <taxon>fabids</taxon>
        <taxon>Fabales</taxon>
        <taxon>Fabaceae</taxon>
        <taxon>Papilionoideae</taxon>
        <taxon>50 kb inversion clade</taxon>
        <taxon>NPAAA clade</taxon>
        <taxon>Hologalegina</taxon>
        <taxon>IRL clade</taxon>
        <taxon>Fabeae</taxon>
        <taxon>Vicia</taxon>
    </lineage>
</organism>
<dbReference type="InterPro" id="IPR001128">
    <property type="entry name" value="Cyt_P450"/>
</dbReference>
<keyword evidence="9 12" id="KW-0408">Iron</keyword>
<evidence type="ECO:0000256" key="12">
    <source>
        <dbReference type="PIRSR" id="PIRSR602401-1"/>
    </source>
</evidence>
<keyword evidence="8 13" id="KW-0560">Oxidoreductase</keyword>
<dbReference type="Gene3D" id="1.10.630.10">
    <property type="entry name" value="Cytochrome P450"/>
    <property type="match status" value="1"/>
</dbReference>
<evidence type="ECO:0000256" key="5">
    <source>
        <dbReference type="ARBA" id="ARBA00022692"/>
    </source>
</evidence>
<evidence type="ECO:0000256" key="4">
    <source>
        <dbReference type="ARBA" id="ARBA00022617"/>
    </source>
</evidence>
<evidence type="ECO:0000256" key="2">
    <source>
        <dbReference type="ARBA" id="ARBA00004167"/>
    </source>
</evidence>
<dbReference type="GO" id="GO:0005506">
    <property type="term" value="F:iron ion binding"/>
    <property type="evidence" value="ECO:0007669"/>
    <property type="project" value="InterPro"/>
</dbReference>
<dbReference type="InterPro" id="IPR036396">
    <property type="entry name" value="Cyt_P450_sf"/>
</dbReference>
<evidence type="ECO:0000256" key="3">
    <source>
        <dbReference type="ARBA" id="ARBA00010617"/>
    </source>
</evidence>
<comment type="subcellular location">
    <subcellularLocation>
        <location evidence="2">Membrane</location>
        <topology evidence="2">Single-pass membrane protein</topology>
    </subcellularLocation>
</comment>
<dbReference type="Pfam" id="PF00067">
    <property type="entry name" value="p450"/>
    <property type="match status" value="1"/>
</dbReference>
<evidence type="ECO:0000256" key="10">
    <source>
        <dbReference type="ARBA" id="ARBA00023033"/>
    </source>
</evidence>
<evidence type="ECO:0000256" key="13">
    <source>
        <dbReference type="RuleBase" id="RU000461"/>
    </source>
</evidence>
<dbReference type="GO" id="GO:0016020">
    <property type="term" value="C:membrane"/>
    <property type="evidence" value="ECO:0007669"/>
    <property type="project" value="UniProtKB-SubCell"/>
</dbReference>
<dbReference type="GO" id="GO:0004497">
    <property type="term" value="F:monooxygenase activity"/>
    <property type="evidence" value="ECO:0007669"/>
    <property type="project" value="UniProtKB-KW"/>
</dbReference>
<dbReference type="PROSITE" id="PS00086">
    <property type="entry name" value="CYTOCHROME_P450"/>
    <property type="match status" value="1"/>
</dbReference>
<evidence type="ECO:0000313" key="15">
    <source>
        <dbReference type="EMBL" id="CAI8585916.1"/>
    </source>
</evidence>
<dbReference type="PRINTS" id="PR00463">
    <property type="entry name" value="EP450I"/>
</dbReference>
<dbReference type="GO" id="GO:0016705">
    <property type="term" value="F:oxidoreductase activity, acting on paired donors, with incorporation or reduction of molecular oxygen"/>
    <property type="evidence" value="ECO:0007669"/>
    <property type="project" value="InterPro"/>
</dbReference>
<keyword evidence="5 14" id="KW-0812">Transmembrane</keyword>
<keyword evidence="11 14" id="KW-0472">Membrane</keyword>
<dbReference type="PANTHER" id="PTHR47955">
    <property type="entry name" value="CYTOCHROME P450 FAMILY 71 PROTEIN"/>
    <property type="match status" value="1"/>
</dbReference>
<dbReference type="CDD" id="cd11072">
    <property type="entry name" value="CYP71-like"/>
    <property type="match status" value="1"/>
</dbReference>
<evidence type="ECO:0000256" key="8">
    <source>
        <dbReference type="ARBA" id="ARBA00023002"/>
    </source>
</evidence>
<dbReference type="AlphaFoldDB" id="A0AAV0YJB4"/>
<dbReference type="FunFam" id="1.10.630.10:FF:000011">
    <property type="entry name" value="Cytochrome P450 83B1"/>
    <property type="match status" value="1"/>
</dbReference>
<evidence type="ECO:0000256" key="11">
    <source>
        <dbReference type="ARBA" id="ARBA00023136"/>
    </source>
</evidence>
<comment type="similarity">
    <text evidence="3 13">Belongs to the cytochrome P450 family.</text>
</comment>
<dbReference type="EMBL" id="OX451736">
    <property type="protein sequence ID" value="CAI8585916.1"/>
    <property type="molecule type" value="Genomic_DNA"/>
</dbReference>
<evidence type="ECO:0000256" key="1">
    <source>
        <dbReference type="ARBA" id="ARBA00001971"/>
    </source>
</evidence>
<feature type="binding site" description="axial binding residue" evidence="12">
    <location>
        <position position="447"/>
    </location>
    <ligand>
        <name>heme</name>
        <dbReference type="ChEBI" id="CHEBI:30413"/>
    </ligand>
    <ligandPart>
        <name>Fe</name>
        <dbReference type="ChEBI" id="CHEBI:18248"/>
    </ligandPart>
</feature>
<evidence type="ECO:0000256" key="14">
    <source>
        <dbReference type="SAM" id="Phobius"/>
    </source>
</evidence>
<accession>A0AAV0YJB4</accession>
<evidence type="ECO:0000256" key="6">
    <source>
        <dbReference type="ARBA" id="ARBA00022723"/>
    </source>
</evidence>
<dbReference type="Proteomes" id="UP001157006">
    <property type="component" value="Chromosome 1L"/>
</dbReference>
<feature type="transmembrane region" description="Helical" evidence="14">
    <location>
        <begin position="6"/>
        <end position="22"/>
    </location>
</feature>
<evidence type="ECO:0000313" key="16">
    <source>
        <dbReference type="Proteomes" id="UP001157006"/>
    </source>
</evidence>
<reference evidence="15 16" key="1">
    <citation type="submission" date="2023-01" db="EMBL/GenBank/DDBJ databases">
        <authorList>
            <person name="Kreplak J."/>
        </authorList>
    </citation>
    <scope>NUCLEOTIDE SEQUENCE [LARGE SCALE GENOMIC DNA]</scope>
</reference>
<keyword evidence="16" id="KW-1185">Reference proteome</keyword>
<dbReference type="GO" id="GO:0020037">
    <property type="term" value="F:heme binding"/>
    <property type="evidence" value="ECO:0007669"/>
    <property type="project" value="InterPro"/>
</dbReference>
<comment type="cofactor">
    <cofactor evidence="1 12">
        <name>heme</name>
        <dbReference type="ChEBI" id="CHEBI:30413"/>
    </cofactor>
</comment>